<keyword evidence="2" id="KW-1185">Reference proteome</keyword>
<reference evidence="1 2" key="1">
    <citation type="submission" date="2024-06" db="EMBL/GenBank/DDBJ databases">
        <title>The Natural Products Discovery Center: Release of the First 8490 Sequenced Strains for Exploring Actinobacteria Biosynthetic Diversity.</title>
        <authorList>
            <person name="Kalkreuter E."/>
            <person name="Kautsar S.A."/>
            <person name="Yang D."/>
            <person name="Bader C.D."/>
            <person name="Teijaro C.N."/>
            <person name="Fluegel L."/>
            <person name="Davis C.M."/>
            <person name="Simpson J.R."/>
            <person name="Lauterbach L."/>
            <person name="Steele A.D."/>
            <person name="Gui C."/>
            <person name="Meng S."/>
            <person name="Li G."/>
            <person name="Viehrig K."/>
            <person name="Ye F."/>
            <person name="Su P."/>
            <person name="Kiefer A.F."/>
            <person name="Nichols A."/>
            <person name="Cepeda A.J."/>
            <person name="Yan W."/>
            <person name="Fan B."/>
            <person name="Jiang Y."/>
            <person name="Adhikari A."/>
            <person name="Zheng C.-J."/>
            <person name="Schuster L."/>
            <person name="Cowan T.M."/>
            <person name="Smanski M.J."/>
            <person name="Chevrette M.G."/>
            <person name="De Carvalho L.P.S."/>
            <person name="Shen B."/>
        </authorList>
    </citation>
    <scope>NUCLEOTIDE SEQUENCE [LARGE SCALE GENOMIC DNA]</scope>
    <source>
        <strain evidence="1 2">NPDC048117</strain>
    </source>
</reference>
<sequence length="529" mass="58505">MLGLKDYAQARALTDAQFAEVCRKAPERERDHLALLARHRRLARSPRALSAGLTEGRELQARHLDLIDQAVADLEAQRADRLLLTMPPRHGKSRRVRWNVLWYLMLHPDHRVMIASYGDGLAASHGAWLRDTIKQHGEVLGLRLPRRGAAASSWGIQGADGGVHCTGLGGGMTGLGAELLLVDDPVKDAEQAESPRYQERAWDWWTAVAQTRLEPAGGAVVIQTRWAVGDLAGRILADEREEWKHLDIPAMAMSEDEWRALDLEPRPDPLGREAGEALWPERFPLPVLQRFRKRVGERVWWSLYQQQPRPATGAVISRDDLVAQRVTKAAADAVDRRTAAVAIDPSGGGRDEAGIIGGWLGVDGRLYIAEDRSGVMPSEQWAREACLLAHELEADRFVVETNYGGDQTLLTVRTAWKALVEEGAVSGFCPRLVPVHSKKGKLLRAEPIAGQFREDRIRLVGSLRKLEFEWITWLPSAAKSPGRIDASVHLAYGLLPVPGKETVVSNPAQASQRVDRPIAGGRYGRHIGT</sequence>
<dbReference type="EMBL" id="JBEZNA010000004">
    <property type="protein sequence ID" value="MEU9576259.1"/>
    <property type="molecule type" value="Genomic_DNA"/>
</dbReference>
<evidence type="ECO:0000313" key="1">
    <source>
        <dbReference type="EMBL" id="MEU9576259.1"/>
    </source>
</evidence>
<evidence type="ECO:0000313" key="2">
    <source>
        <dbReference type="Proteomes" id="UP001551584"/>
    </source>
</evidence>
<organism evidence="1 2">
    <name type="scientific">Streptomyces chilikensis</name>
    <dbReference type="NCBI Taxonomy" id="1194079"/>
    <lineage>
        <taxon>Bacteria</taxon>
        <taxon>Bacillati</taxon>
        <taxon>Actinomycetota</taxon>
        <taxon>Actinomycetes</taxon>
        <taxon>Kitasatosporales</taxon>
        <taxon>Streptomycetaceae</taxon>
        <taxon>Streptomyces</taxon>
    </lineage>
</organism>
<proteinExistence type="predicted"/>
<gene>
    <name evidence="1" type="ORF">AB0D95_03045</name>
</gene>
<dbReference type="Proteomes" id="UP001551584">
    <property type="component" value="Unassembled WGS sequence"/>
</dbReference>
<name>A0ABV3EJA6_9ACTN</name>
<protein>
    <submittedName>
        <fullName evidence="1">Terminase, large subunit</fullName>
    </submittedName>
</protein>
<comment type="caution">
    <text evidence="1">The sequence shown here is derived from an EMBL/GenBank/DDBJ whole genome shotgun (WGS) entry which is preliminary data.</text>
</comment>
<dbReference type="RefSeq" id="WP_359268355.1">
    <property type="nucleotide sequence ID" value="NZ_JBEZNA010000004.1"/>
</dbReference>
<accession>A0ABV3EJA6</accession>